<comment type="caution">
    <text evidence="3">The sequence shown here is derived from an EMBL/GenBank/DDBJ whole genome shotgun (WGS) entry which is preliminary data.</text>
</comment>
<feature type="domain" description="FAS1" evidence="2">
    <location>
        <begin position="496"/>
        <end position="644"/>
    </location>
</feature>
<sequence>AARAKEICPGCTDVQPNDEFTCEQQAAFGKCSSEWMIDGGLCQFSCGRCGCPEKVKDEGKGGSAIVSSGREGEESVLIPAPGVVADPAPGNRPAPSEKGAPRSKAPRKAAASNAAATDTAANGDAANGTSINELAAGKDLVPIGEFGEKPGQCNGTVLKAVQASESLSTLAAAIAAAGVGPYLEDKPLNVTFFAPTDQAFERLLEEFDLSLEDLFETYREELGVALRYHIVEKSLNRSQIEELPQEQSLPTLADVPLFIGSKAAQNIEVDGFGSSATTLGDPVLICGSMVYLVDGVLLPAADLGDIVEESERDPEASDPADAACDPDAAPQTAIDADRDLSRFSEILEDADWTIKLANTTANYTVFAPTNRAIRSYEAALGAELPEDRDTLLNLVLSHVAEGGLTESELRNQTSIASINGNDINVVASGLEIELTSNGSIAIVLQVDMDESCASAVHKIDGILLPFERPANASITSTSSRNRVPTPQASANGGACDTNLWQFINNSPDLRLISQMLAFSGLVTPLQDPSLSITVFAPADHAWYSLIPEGLAFTDLIPNVRVADVMLSYHIVGAPVTSNLFENGLELPTLLHNDSRKNEALTLSLARSPSAPGGYTLVGETGRAQFEQRDVVVCGSVVHVLDAVLLPDAGLLLGEGGTKADVRDAAAGLDPKIKAGQEDAPKAPSKRRSARG</sequence>
<feature type="non-terminal residue" evidence="3">
    <location>
        <position position="1"/>
    </location>
</feature>
<feature type="region of interest" description="Disordered" evidence="1">
    <location>
        <begin position="81"/>
        <end position="125"/>
    </location>
</feature>
<evidence type="ECO:0000256" key="1">
    <source>
        <dbReference type="SAM" id="MobiDB-lite"/>
    </source>
</evidence>
<dbReference type="PROSITE" id="PS50213">
    <property type="entry name" value="FAS1"/>
    <property type="match status" value="3"/>
</dbReference>
<feature type="compositionally biased region" description="Basic and acidic residues" evidence="1">
    <location>
        <begin position="670"/>
        <end position="680"/>
    </location>
</feature>
<feature type="domain" description="FAS1" evidence="2">
    <location>
        <begin position="154"/>
        <end position="297"/>
    </location>
</feature>
<dbReference type="Pfam" id="PF02469">
    <property type="entry name" value="Fasciclin"/>
    <property type="match status" value="3"/>
</dbReference>
<dbReference type="Proteomes" id="UP000708148">
    <property type="component" value="Unassembled WGS sequence"/>
</dbReference>
<feature type="domain" description="FAS1" evidence="2">
    <location>
        <begin position="327"/>
        <end position="463"/>
    </location>
</feature>
<dbReference type="PANTHER" id="PTHR10900:SF77">
    <property type="entry name" value="FI19380P1"/>
    <property type="match status" value="1"/>
</dbReference>
<reference evidence="3" key="1">
    <citation type="submission" date="2020-12" db="EMBL/GenBank/DDBJ databases">
        <authorList>
            <person name="Iha C."/>
        </authorList>
    </citation>
    <scope>NUCLEOTIDE SEQUENCE</scope>
</reference>
<evidence type="ECO:0000313" key="4">
    <source>
        <dbReference type="Proteomes" id="UP000708148"/>
    </source>
</evidence>
<dbReference type="PANTHER" id="PTHR10900">
    <property type="entry name" value="PERIOSTIN-RELATED"/>
    <property type="match status" value="1"/>
</dbReference>
<evidence type="ECO:0000259" key="2">
    <source>
        <dbReference type="PROSITE" id="PS50213"/>
    </source>
</evidence>
<keyword evidence="4" id="KW-1185">Reference proteome</keyword>
<dbReference type="SUPFAM" id="SSF82153">
    <property type="entry name" value="FAS1 domain"/>
    <property type="match status" value="3"/>
</dbReference>
<feature type="region of interest" description="Disordered" evidence="1">
    <location>
        <begin position="308"/>
        <end position="329"/>
    </location>
</feature>
<name>A0A8S1IPI7_9CHLO</name>
<dbReference type="GO" id="GO:0005615">
    <property type="term" value="C:extracellular space"/>
    <property type="evidence" value="ECO:0007669"/>
    <property type="project" value="TreeGrafter"/>
</dbReference>
<dbReference type="SMART" id="SM00554">
    <property type="entry name" value="FAS1"/>
    <property type="match status" value="3"/>
</dbReference>
<dbReference type="GO" id="GO:0050839">
    <property type="term" value="F:cell adhesion molecule binding"/>
    <property type="evidence" value="ECO:0007669"/>
    <property type="project" value="TreeGrafter"/>
</dbReference>
<dbReference type="AlphaFoldDB" id="A0A8S1IPI7"/>
<dbReference type="Gene3D" id="2.30.180.10">
    <property type="entry name" value="FAS1 domain"/>
    <property type="match status" value="3"/>
</dbReference>
<dbReference type="InterPro" id="IPR000782">
    <property type="entry name" value="FAS1_domain"/>
</dbReference>
<feature type="compositionally biased region" description="Low complexity" evidence="1">
    <location>
        <begin position="108"/>
        <end position="125"/>
    </location>
</feature>
<feature type="region of interest" description="Disordered" evidence="1">
    <location>
        <begin position="55"/>
        <end position="74"/>
    </location>
</feature>
<dbReference type="GO" id="GO:0030198">
    <property type="term" value="P:extracellular matrix organization"/>
    <property type="evidence" value="ECO:0007669"/>
    <property type="project" value="TreeGrafter"/>
</dbReference>
<feature type="compositionally biased region" description="Low complexity" evidence="1">
    <location>
        <begin position="319"/>
        <end position="329"/>
    </location>
</feature>
<dbReference type="EMBL" id="CAJHUC010000595">
    <property type="protein sequence ID" value="CAD7697025.1"/>
    <property type="molecule type" value="Genomic_DNA"/>
</dbReference>
<dbReference type="OrthoDB" id="568456at2759"/>
<gene>
    <name evidence="3" type="ORF">OSTQU699_LOCUS2386</name>
</gene>
<accession>A0A8S1IPI7</accession>
<feature type="region of interest" description="Disordered" evidence="1">
    <location>
        <begin position="668"/>
        <end position="691"/>
    </location>
</feature>
<dbReference type="InterPro" id="IPR036378">
    <property type="entry name" value="FAS1_dom_sf"/>
</dbReference>
<evidence type="ECO:0000313" key="3">
    <source>
        <dbReference type="EMBL" id="CAD7697025.1"/>
    </source>
</evidence>
<proteinExistence type="predicted"/>
<dbReference type="GO" id="GO:0031012">
    <property type="term" value="C:extracellular matrix"/>
    <property type="evidence" value="ECO:0007669"/>
    <property type="project" value="TreeGrafter"/>
</dbReference>
<dbReference type="GO" id="GO:0007155">
    <property type="term" value="P:cell adhesion"/>
    <property type="evidence" value="ECO:0007669"/>
    <property type="project" value="TreeGrafter"/>
</dbReference>
<organism evidence="3 4">
    <name type="scientific">Ostreobium quekettii</name>
    <dbReference type="NCBI Taxonomy" id="121088"/>
    <lineage>
        <taxon>Eukaryota</taxon>
        <taxon>Viridiplantae</taxon>
        <taxon>Chlorophyta</taxon>
        <taxon>core chlorophytes</taxon>
        <taxon>Ulvophyceae</taxon>
        <taxon>TCBD clade</taxon>
        <taxon>Bryopsidales</taxon>
        <taxon>Ostreobineae</taxon>
        <taxon>Ostreobiaceae</taxon>
        <taxon>Ostreobium</taxon>
    </lineage>
</organism>
<feature type="compositionally biased region" description="Acidic residues" evidence="1">
    <location>
        <begin position="308"/>
        <end position="318"/>
    </location>
</feature>
<dbReference type="InterPro" id="IPR050904">
    <property type="entry name" value="Adhesion/Biosynth-related"/>
</dbReference>
<protein>
    <recommendedName>
        <fullName evidence="2">FAS1 domain-containing protein</fullName>
    </recommendedName>
</protein>